<feature type="coiled-coil region" evidence="3">
    <location>
        <begin position="125"/>
        <end position="159"/>
    </location>
</feature>
<organism evidence="5 6">
    <name type="scientific">Thioclava nitratireducens</name>
    <dbReference type="NCBI Taxonomy" id="1915078"/>
    <lineage>
        <taxon>Bacteria</taxon>
        <taxon>Pseudomonadati</taxon>
        <taxon>Pseudomonadota</taxon>
        <taxon>Alphaproteobacteria</taxon>
        <taxon>Rhodobacterales</taxon>
        <taxon>Paracoccaceae</taxon>
        <taxon>Thioclava</taxon>
    </lineage>
</organism>
<dbReference type="SMART" id="SM00448">
    <property type="entry name" value="REC"/>
    <property type="match status" value="1"/>
</dbReference>
<feature type="domain" description="Response regulatory" evidence="4">
    <location>
        <begin position="7"/>
        <end position="123"/>
    </location>
</feature>
<dbReference type="PROSITE" id="PS50110">
    <property type="entry name" value="RESPONSE_REGULATORY"/>
    <property type="match status" value="1"/>
</dbReference>
<evidence type="ECO:0000256" key="1">
    <source>
        <dbReference type="ARBA" id="ARBA00022801"/>
    </source>
</evidence>
<name>A0ABN4X2A7_9RHOB</name>
<evidence type="ECO:0000313" key="5">
    <source>
        <dbReference type="EMBL" id="AQS46615.1"/>
    </source>
</evidence>
<dbReference type="InterPro" id="IPR052016">
    <property type="entry name" value="Bact_Sigma-Reg"/>
</dbReference>
<dbReference type="PANTHER" id="PTHR43156">
    <property type="entry name" value="STAGE II SPORULATION PROTEIN E-RELATED"/>
    <property type="match status" value="1"/>
</dbReference>
<dbReference type="SUPFAM" id="SSF52172">
    <property type="entry name" value="CheY-like"/>
    <property type="match status" value="1"/>
</dbReference>
<dbReference type="Pfam" id="PF07228">
    <property type="entry name" value="SpoIIE"/>
    <property type="match status" value="1"/>
</dbReference>
<evidence type="ECO:0000313" key="6">
    <source>
        <dbReference type="Proteomes" id="UP000185622"/>
    </source>
</evidence>
<dbReference type="Pfam" id="PF00072">
    <property type="entry name" value="Response_reg"/>
    <property type="match status" value="1"/>
</dbReference>
<dbReference type="Proteomes" id="UP000185622">
    <property type="component" value="Chromosome"/>
</dbReference>
<evidence type="ECO:0000256" key="3">
    <source>
        <dbReference type="SAM" id="Coils"/>
    </source>
</evidence>
<accession>A0ABN4X2A7</accession>
<dbReference type="InterPro" id="IPR001789">
    <property type="entry name" value="Sig_transdc_resp-reg_receiver"/>
</dbReference>
<keyword evidence="3" id="KW-0175">Coiled coil</keyword>
<dbReference type="Gene3D" id="3.60.40.10">
    <property type="entry name" value="PPM-type phosphatase domain"/>
    <property type="match status" value="1"/>
</dbReference>
<gene>
    <name evidence="5" type="ORF">BMG03_01435</name>
</gene>
<dbReference type="InterPro" id="IPR001932">
    <property type="entry name" value="PPM-type_phosphatase-like_dom"/>
</dbReference>
<dbReference type="PANTHER" id="PTHR43156:SF2">
    <property type="entry name" value="STAGE II SPORULATION PROTEIN E"/>
    <property type="match status" value="1"/>
</dbReference>
<proteinExistence type="predicted"/>
<dbReference type="InterPro" id="IPR036457">
    <property type="entry name" value="PPM-type-like_dom_sf"/>
</dbReference>
<evidence type="ECO:0000256" key="2">
    <source>
        <dbReference type="PROSITE-ProRule" id="PRU00169"/>
    </source>
</evidence>
<keyword evidence="1" id="KW-0378">Hydrolase</keyword>
<reference evidence="5 6" key="1">
    <citation type="submission" date="2017-01" db="EMBL/GenBank/DDBJ databases">
        <title>The complete genome sequence of a sulfur-oxidizing marine bacterium Thioclava sp. 25B10_4T.</title>
        <authorList>
            <person name="Liu Y."/>
            <person name="Lai Q."/>
            <person name="Shao Z."/>
        </authorList>
    </citation>
    <scope>NUCLEOTIDE SEQUENCE [LARGE SCALE GENOMIC DNA]</scope>
    <source>
        <strain evidence="5 6">25B10_4</strain>
    </source>
</reference>
<dbReference type="SUPFAM" id="SSF81606">
    <property type="entry name" value="PP2C-like"/>
    <property type="match status" value="1"/>
</dbReference>
<dbReference type="EMBL" id="CP019437">
    <property type="protein sequence ID" value="AQS46615.1"/>
    <property type="molecule type" value="Genomic_DNA"/>
</dbReference>
<dbReference type="Gene3D" id="3.40.50.2300">
    <property type="match status" value="1"/>
</dbReference>
<keyword evidence="2" id="KW-0597">Phosphoprotein</keyword>
<sequence length="425" mass="46669">MAGTARHVLVVDDSRMQRRILSAQLSRSGYQVSEAESAEEAIAICAQCEPDIVISDWMMSGMSGPEFCRIFRDLPRRSYGYFILLTTKAEKKDVTRGLESGADDFLSKPVNGEELRARLSAGTRILKMQEELTEKNRLLRAAQEVIDRDLQEARKLQQSLVRVRHAQFEAAEVSLLLRPAGHVGGDLVGYFPINERRVGLYGIDVSGHGITSALMMARIAGYFSAATPSQNLAIYRNAQGELRGRRPADLARHLNELVLSEMNTETYFTLIYADIDLRTGKAELVQAGHPYPVLQRRNGTVEFLGEGGLPIGLIEGATYETFTVQLTPGDRLVLVSDGITEACDRDGEMIDQTRLARMLRKFSGIAGPALLDAIYRETEQFAEGEIADDVSAGVLEFHGPGSTARRSVLVSDNGECDPIAETTGG</sequence>
<keyword evidence="6" id="KW-1185">Reference proteome</keyword>
<evidence type="ECO:0000259" key="4">
    <source>
        <dbReference type="PROSITE" id="PS50110"/>
    </source>
</evidence>
<dbReference type="InterPro" id="IPR011006">
    <property type="entry name" value="CheY-like_superfamily"/>
</dbReference>
<dbReference type="SMART" id="SM00331">
    <property type="entry name" value="PP2C_SIG"/>
    <property type="match status" value="1"/>
</dbReference>
<feature type="modified residue" description="4-aspartylphosphate" evidence="2">
    <location>
        <position position="56"/>
    </location>
</feature>
<protein>
    <submittedName>
        <fullName evidence="5">Fused response regulator/phosphatase</fullName>
    </submittedName>
</protein>